<evidence type="ECO:0000313" key="4">
    <source>
        <dbReference type="EMBL" id="TPH17934.1"/>
    </source>
</evidence>
<comment type="caution">
    <text evidence="4">The sequence shown here is derived from an EMBL/GenBank/DDBJ whole genome shotgun (WGS) entry which is preliminary data.</text>
</comment>
<keyword evidence="2" id="KW-0472">Membrane</keyword>
<feature type="region of interest" description="Disordered" evidence="1">
    <location>
        <begin position="373"/>
        <end position="417"/>
    </location>
</feature>
<dbReference type="PANTHER" id="PTHR40940">
    <property type="entry name" value="PROTEIN BATD-RELATED"/>
    <property type="match status" value="1"/>
</dbReference>
<dbReference type="PANTHER" id="PTHR40940:SF1">
    <property type="entry name" value="PROTEIN BATD"/>
    <property type="match status" value="1"/>
</dbReference>
<sequence>MTLSHSTYALTNVTATVDKNPVMHNESIVLTVIADDDVERNQLDTSPLLKDFIVGQTSVSSQTTMVNFKTSRTTSWQILLIARKTGKLTIPALEIEGNFSQPITLEVLQQSEHDNKNQQDIFITSELSRHEVFVQQLLTLTLKLHFSVELKSGNLTEPELAGATVEKIGQDQQSDTIINGKRYRVIEQTYAITPEKSGTFDLAAPMFSGEVMMPSRRRSNFLSFAETKPVSILGEKMELVVKPIPDSFINQSQNNKQMSWLPSELLSLHQEWQANGQDYMVGEPITRTITLTAAGLSKAQLPVINMKAAKGLKVYPDQAQLHSNLTKERLVSQKVQNFALVASHAGRFILPEIRITWFNTVTNKIEHATLPEQTITVKENPDAPNSNLTNIATTQPAKSSNNEAIAPSLSPSSKQAHLPSSETNNLQWLFLGLWVVTLLAWLIHVSLIKQRKPNTPLAESTHDSGQSYIKLLAACKKGQAQLTLDLIIPWLNHSLKLSGSAQITTIAQAQAVVSEQNFSTALNELQQHLFGKNAISGAPNWQGDMLLSAIQQFNKRQQTPTSTSLQLNP</sequence>
<dbReference type="Proteomes" id="UP000315303">
    <property type="component" value="Unassembled WGS sequence"/>
</dbReference>
<dbReference type="InterPro" id="IPR025738">
    <property type="entry name" value="BatD"/>
</dbReference>
<proteinExistence type="predicted"/>
<keyword evidence="5" id="KW-1185">Reference proteome</keyword>
<dbReference type="Pfam" id="PF13584">
    <property type="entry name" value="BatD"/>
    <property type="match status" value="1"/>
</dbReference>
<dbReference type="Pfam" id="PF25607">
    <property type="entry name" value="DUF7939"/>
    <property type="match status" value="1"/>
</dbReference>
<keyword evidence="2" id="KW-1133">Transmembrane helix</keyword>
<organism evidence="4 5">
    <name type="scientific">Litorilituus lipolyticus</name>
    <dbReference type="NCBI Taxonomy" id="2491017"/>
    <lineage>
        <taxon>Bacteria</taxon>
        <taxon>Pseudomonadati</taxon>
        <taxon>Pseudomonadota</taxon>
        <taxon>Gammaproteobacteria</taxon>
        <taxon>Alteromonadales</taxon>
        <taxon>Colwelliaceae</taxon>
        <taxon>Litorilituus</taxon>
    </lineage>
</organism>
<dbReference type="AlphaFoldDB" id="A0A502L402"/>
<dbReference type="OrthoDB" id="5293418at2"/>
<accession>A0A502L402</accession>
<evidence type="ECO:0000313" key="5">
    <source>
        <dbReference type="Proteomes" id="UP000315303"/>
    </source>
</evidence>
<evidence type="ECO:0000259" key="3">
    <source>
        <dbReference type="Pfam" id="PF25607"/>
    </source>
</evidence>
<evidence type="ECO:0000256" key="2">
    <source>
        <dbReference type="SAM" id="Phobius"/>
    </source>
</evidence>
<feature type="domain" description="DUF7939" evidence="3">
    <location>
        <begin position="467"/>
        <end position="557"/>
    </location>
</feature>
<name>A0A502L402_9GAMM</name>
<evidence type="ECO:0000256" key="1">
    <source>
        <dbReference type="SAM" id="MobiDB-lite"/>
    </source>
</evidence>
<protein>
    <submittedName>
        <fullName evidence="4">Protein BatD</fullName>
    </submittedName>
</protein>
<dbReference type="EMBL" id="SAWY01000006">
    <property type="protein sequence ID" value="TPH17934.1"/>
    <property type="molecule type" value="Genomic_DNA"/>
</dbReference>
<reference evidence="4 5" key="1">
    <citation type="submission" date="2019-01" db="EMBL/GenBank/DDBJ databases">
        <title>Litorilituus lipolytica sp. nov., isolated from intertidal sand of the Yellow Sea in China.</title>
        <authorList>
            <person name="Liu A."/>
        </authorList>
    </citation>
    <scope>NUCLEOTIDE SEQUENCE [LARGE SCALE GENOMIC DNA]</scope>
    <source>
        <strain evidence="4 5">RZ04</strain>
    </source>
</reference>
<dbReference type="InterPro" id="IPR057699">
    <property type="entry name" value="DUF7939"/>
</dbReference>
<gene>
    <name evidence="4" type="ORF">EPA86_03450</name>
</gene>
<keyword evidence="2" id="KW-0812">Transmembrane</keyword>
<feature type="transmembrane region" description="Helical" evidence="2">
    <location>
        <begin position="428"/>
        <end position="448"/>
    </location>
</feature>